<dbReference type="InterPro" id="IPR026913">
    <property type="entry name" value="METTL24"/>
</dbReference>
<dbReference type="PANTHER" id="PTHR32026">
    <property type="entry name" value="METHYLTRANSFERASE-LIKE PROTEIN 24"/>
    <property type="match status" value="1"/>
</dbReference>
<sequence>MKNTDPAECSNLIRIGRIGDGGKWICNPFELLNLENPCIFYSLGLNNEISFDLELMEITKNQCKHIAVDMNEQKPHIIQHLPYTNFLKGTISCKSNETFDEYTLQDLMIKYNTSKIDILKMDIEGSEYSILEQLIKIEICQILIELHSPDKTYKLFYQWLNTMSKAGFYLIHFEINEGTMLACEFTLIHKSCFEKYGVLVIKEFLS</sequence>
<reference evidence="3" key="1">
    <citation type="submission" date="2022-11" db="UniProtKB">
        <authorList>
            <consortium name="WormBaseParasite"/>
        </authorList>
    </citation>
    <scope>IDENTIFICATION</scope>
</reference>
<feature type="domain" description="Methyltransferase" evidence="1">
    <location>
        <begin position="8"/>
        <end position="184"/>
    </location>
</feature>
<dbReference type="PANTHER" id="PTHR32026:SF27">
    <property type="entry name" value="METHYLTRANSFERASE FKBM DOMAIN-CONTAINING PROTEIN-RELATED"/>
    <property type="match status" value="1"/>
</dbReference>
<dbReference type="Gene3D" id="3.40.50.150">
    <property type="entry name" value="Vaccinia Virus protein VP39"/>
    <property type="match status" value="1"/>
</dbReference>
<organism evidence="2 3">
    <name type="scientific">Panagrolaimus davidi</name>
    <dbReference type="NCBI Taxonomy" id="227884"/>
    <lineage>
        <taxon>Eukaryota</taxon>
        <taxon>Metazoa</taxon>
        <taxon>Ecdysozoa</taxon>
        <taxon>Nematoda</taxon>
        <taxon>Chromadorea</taxon>
        <taxon>Rhabditida</taxon>
        <taxon>Tylenchina</taxon>
        <taxon>Panagrolaimomorpha</taxon>
        <taxon>Panagrolaimoidea</taxon>
        <taxon>Panagrolaimidae</taxon>
        <taxon>Panagrolaimus</taxon>
    </lineage>
</organism>
<name>A0A914QES0_9BILA</name>
<evidence type="ECO:0000313" key="3">
    <source>
        <dbReference type="WBParaSite" id="PDA_v2.g27891.t1"/>
    </source>
</evidence>
<protein>
    <submittedName>
        <fullName evidence="3">Methyltransferase domain-containing protein</fullName>
    </submittedName>
</protein>
<accession>A0A914QES0</accession>
<evidence type="ECO:0000313" key="2">
    <source>
        <dbReference type="Proteomes" id="UP000887578"/>
    </source>
</evidence>
<dbReference type="AlphaFoldDB" id="A0A914QES0"/>
<evidence type="ECO:0000259" key="1">
    <source>
        <dbReference type="Pfam" id="PF13383"/>
    </source>
</evidence>
<dbReference type="Pfam" id="PF13383">
    <property type="entry name" value="Methyltransf_22"/>
    <property type="match status" value="1"/>
</dbReference>
<proteinExistence type="predicted"/>
<dbReference type="SUPFAM" id="SSF53335">
    <property type="entry name" value="S-adenosyl-L-methionine-dependent methyltransferases"/>
    <property type="match status" value="1"/>
</dbReference>
<dbReference type="WBParaSite" id="PDA_v2.g27891.t1">
    <property type="protein sequence ID" value="PDA_v2.g27891.t1"/>
    <property type="gene ID" value="PDA_v2.g27891"/>
</dbReference>
<dbReference type="InterPro" id="IPR025714">
    <property type="entry name" value="Methyltranfer_dom"/>
</dbReference>
<dbReference type="Proteomes" id="UP000887578">
    <property type="component" value="Unplaced"/>
</dbReference>
<dbReference type="InterPro" id="IPR029063">
    <property type="entry name" value="SAM-dependent_MTases_sf"/>
</dbReference>
<keyword evidence="2" id="KW-1185">Reference proteome</keyword>